<evidence type="ECO:0000313" key="2">
    <source>
        <dbReference type="Proteomes" id="UP000887013"/>
    </source>
</evidence>
<reference evidence="1" key="1">
    <citation type="submission" date="2020-08" db="EMBL/GenBank/DDBJ databases">
        <title>Multicomponent nature underlies the extraordinary mechanical properties of spider dragline silk.</title>
        <authorList>
            <person name="Kono N."/>
            <person name="Nakamura H."/>
            <person name="Mori M."/>
            <person name="Yoshida Y."/>
            <person name="Ohtoshi R."/>
            <person name="Malay A.D."/>
            <person name="Moran D.A.P."/>
            <person name="Tomita M."/>
            <person name="Numata K."/>
            <person name="Arakawa K."/>
        </authorList>
    </citation>
    <scope>NUCLEOTIDE SEQUENCE</scope>
</reference>
<dbReference type="EMBL" id="BMAW01079925">
    <property type="protein sequence ID" value="GFU17383.1"/>
    <property type="molecule type" value="Genomic_DNA"/>
</dbReference>
<evidence type="ECO:0000313" key="1">
    <source>
        <dbReference type="EMBL" id="GFU17383.1"/>
    </source>
</evidence>
<dbReference type="Proteomes" id="UP000887013">
    <property type="component" value="Unassembled WGS sequence"/>
</dbReference>
<gene>
    <name evidence="1" type="primary">AVEN_196213_1</name>
    <name evidence="1" type="ORF">NPIL_634291</name>
</gene>
<dbReference type="Pfam" id="PF05380">
    <property type="entry name" value="Peptidase_A17"/>
    <property type="match status" value="1"/>
</dbReference>
<name>A0A8X6QC78_NEPPI</name>
<accession>A0A8X6QC78</accession>
<keyword evidence="2" id="KW-1185">Reference proteome</keyword>
<dbReference type="AlphaFoldDB" id="A0A8X6QC78"/>
<organism evidence="1 2">
    <name type="scientific">Nephila pilipes</name>
    <name type="common">Giant wood spider</name>
    <name type="synonym">Nephila maculata</name>
    <dbReference type="NCBI Taxonomy" id="299642"/>
    <lineage>
        <taxon>Eukaryota</taxon>
        <taxon>Metazoa</taxon>
        <taxon>Ecdysozoa</taxon>
        <taxon>Arthropoda</taxon>
        <taxon>Chelicerata</taxon>
        <taxon>Arachnida</taxon>
        <taxon>Araneae</taxon>
        <taxon>Araneomorphae</taxon>
        <taxon>Entelegynae</taxon>
        <taxon>Araneoidea</taxon>
        <taxon>Nephilidae</taxon>
        <taxon>Nephila</taxon>
    </lineage>
</organism>
<protein>
    <submittedName>
        <fullName evidence="1">DUF5641 domain-containing protein</fullName>
    </submittedName>
</protein>
<proteinExistence type="predicted"/>
<dbReference type="InterPro" id="IPR008042">
    <property type="entry name" value="Retrotrans_Pao"/>
</dbReference>
<sequence>SEVGSESKVRLCGAKNRVASLKPLRFCRLELRAYFIGARLANSVIRTHSTVNIKITLWSDSTAALKWIKEFGEWCTPKQMLDSKWWEGPSWLKENPESWPVSEVIFQPSEVDIQRRKGKTVNMNLREDTVAWYAEKPLIIIK</sequence>
<feature type="non-terminal residue" evidence="1">
    <location>
        <position position="1"/>
    </location>
</feature>
<comment type="caution">
    <text evidence="1">The sequence shown here is derived from an EMBL/GenBank/DDBJ whole genome shotgun (WGS) entry which is preliminary data.</text>
</comment>